<dbReference type="SMART" id="SM01110">
    <property type="entry name" value="Cutinase"/>
    <property type="match status" value="1"/>
</dbReference>
<dbReference type="PANTHER" id="PTHR33630:SF9">
    <property type="entry name" value="CUTINASE 4"/>
    <property type="match status" value="1"/>
</dbReference>
<sequence length="355" mass="36094">MRATQSLGVSAVLAAGLVSAQAQTCYSGINIFTARGTGEVPPTGLGIEGTHINAVLDAVPNSHATVIEYPATFGNSSVPAGVQDSNEKIAAYLDACPTSKIVVMGYSQGAVVQGLVLTGTSFSINAEGQAEDYTVPPLPQKYVDQIAAIVFFGDPGYNQNIGTNLDNPNPCTTGARTPRSVDAFGKFGDRLAEWANADDIYACSTGTSFAAHISYFSTANATLTAKFVAGKVGVSAGSPGDSSSSVTTPTRPAYYPPTTPIVHPSTGRSVSQIYATLSKPSRPTASGSRIPVSRASTASRASQVSSASGTGRLPAPATSTATTSPTLTPSRGDAPSLGKPMAAVLGGLALPLLFL</sequence>
<evidence type="ECO:0000256" key="1">
    <source>
        <dbReference type="ARBA" id="ARBA00022801"/>
    </source>
</evidence>
<keyword evidence="5" id="KW-1185">Reference proteome</keyword>
<feature type="compositionally biased region" description="Polar residues" evidence="3">
    <location>
        <begin position="294"/>
        <end position="309"/>
    </location>
</feature>
<evidence type="ECO:0000256" key="3">
    <source>
        <dbReference type="SAM" id="MobiDB-lite"/>
    </source>
</evidence>
<feature type="compositionally biased region" description="Low complexity" evidence="3">
    <location>
        <begin position="234"/>
        <end position="253"/>
    </location>
</feature>
<proteinExistence type="predicted"/>
<reference evidence="6" key="3">
    <citation type="submission" date="2025-08" db="UniProtKB">
        <authorList>
            <consortium name="RefSeq"/>
        </authorList>
    </citation>
    <scope>IDENTIFICATION</scope>
    <source>
        <strain evidence="6">CBS 342.82</strain>
    </source>
</reference>
<dbReference type="PANTHER" id="PTHR33630">
    <property type="entry name" value="CUTINASE RV1984C-RELATED-RELATED"/>
    <property type="match status" value="1"/>
</dbReference>
<keyword evidence="1" id="KW-0378">Hydrolase</keyword>
<feature type="region of interest" description="Disordered" evidence="3">
    <location>
        <begin position="234"/>
        <end position="335"/>
    </location>
</feature>
<reference evidence="6" key="1">
    <citation type="submission" date="2020-01" db="EMBL/GenBank/DDBJ databases">
        <authorList>
            <consortium name="DOE Joint Genome Institute"/>
            <person name="Haridas S."/>
            <person name="Albert R."/>
            <person name="Binder M."/>
            <person name="Bloem J."/>
            <person name="Labutti K."/>
            <person name="Salamov A."/>
            <person name="Andreopoulos B."/>
            <person name="Baker S.E."/>
            <person name="Barry K."/>
            <person name="Bills G."/>
            <person name="Bluhm B.H."/>
            <person name="Cannon C."/>
            <person name="Castanera R."/>
            <person name="Culley D.E."/>
            <person name="Daum C."/>
            <person name="Ezra D."/>
            <person name="Gonzalez J.B."/>
            <person name="Henrissat B."/>
            <person name="Kuo A."/>
            <person name="Liang C."/>
            <person name="Lipzen A."/>
            <person name="Lutzoni F."/>
            <person name="Magnuson J."/>
            <person name="Mondo S."/>
            <person name="Nolan M."/>
            <person name="Ohm R."/>
            <person name="Pangilinan J."/>
            <person name="Park H.-J."/>
            <person name="Ramirez L."/>
            <person name="Alfaro M."/>
            <person name="Sun H."/>
            <person name="Tritt A."/>
            <person name="Yoshinaga Y."/>
            <person name="Zwiers L.-H."/>
            <person name="Turgeon B.G."/>
            <person name="Goodwin S.B."/>
            <person name="Spatafora J.W."/>
            <person name="Crous P.W."/>
            <person name="Grigoriev I.V."/>
        </authorList>
    </citation>
    <scope>NUCLEOTIDE SEQUENCE</scope>
    <source>
        <strain evidence="6">CBS 342.82</strain>
    </source>
</reference>
<dbReference type="Gene3D" id="3.40.50.1820">
    <property type="entry name" value="alpha/beta hydrolase"/>
    <property type="match status" value="1"/>
</dbReference>
<dbReference type="GO" id="GO:0052689">
    <property type="term" value="F:carboxylic ester hydrolase activity"/>
    <property type="evidence" value="ECO:0007669"/>
    <property type="project" value="UniProtKB-ARBA"/>
</dbReference>
<feature type="signal peptide" evidence="4">
    <location>
        <begin position="1"/>
        <end position="22"/>
    </location>
</feature>
<dbReference type="GeneID" id="54364877"/>
<keyword evidence="4" id="KW-0732">Signal</keyword>
<dbReference type="Proteomes" id="UP000504637">
    <property type="component" value="Unplaced"/>
</dbReference>
<evidence type="ECO:0000313" key="5">
    <source>
        <dbReference type="Proteomes" id="UP000504637"/>
    </source>
</evidence>
<dbReference type="AlphaFoldDB" id="A0A6J3LZ52"/>
<dbReference type="Pfam" id="PF01083">
    <property type="entry name" value="Cutinase"/>
    <property type="match status" value="1"/>
</dbReference>
<accession>A0A6J3LZ52</accession>
<feature type="compositionally biased region" description="Low complexity" evidence="3">
    <location>
        <begin position="313"/>
        <end position="330"/>
    </location>
</feature>
<evidence type="ECO:0000313" key="6">
    <source>
        <dbReference type="RefSeq" id="XP_033457595.1"/>
    </source>
</evidence>
<dbReference type="RefSeq" id="XP_033457595.1">
    <property type="nucleotide sequence ID" value="XM_033607077.1"/>
</dbReference>
<organism evidence="6">
    <name type="scientific">Dissoconium aciculare CBS 342.82</name>
    <dbReference type="NCBI Taxonomy" id="1314786"/>
    <lineage>
        <taxon>Eukaryota</taxon>
        <taxon>Fungi</taxon>
        <taxon>Dikarya</taxon>
        <taxon>Ascomycota</taxon>
        <taxon>Pezizomycotina</taxon>
        <taxon>Dothideomycetes</taxon>
        <taxon>Dothideomycetidae</taxon>
        <taxon>Mycosphaerellales</taxon>
        <taxon>Dissoconiaceae</taxon>
        <taxon>Dissoconium</taxon>
    </lineage>
</organism>
<name>A0A6J3LZ52_9PEZI</name>
<feature type="compositionally biased region" description="Polar residues" evidence="3">
    <location>
        <begin position="266"/>
        <end position="287"/>
    </location>
</feature>
<gene>
    <name evidence="6" type="ORF">K489DRAFT_403184</name>
</gene>
<evidence type="ECO:0000256" key="2">
    <source>
        <dbReference type="ARBA" id="ARBA00023157"/>
    </source>
</evidence>
<dbReference type="InterPro" id="IPR000675">
    <property type="entry name" value="Cutinase/axe"/>
</dbReference>
<feature type="chain" id="PRO_5026650901" evidence="4">
    <location>
        <begin position="23"/>
        <end position="355"/>
    </location>
</feature>
<dbReference type="OrthoDB" id="2586582at2759"/>
<dbReference type="SUPFAM" id="SSF53474">
    <property type="entry name" value="alpha/beta-Hydrolases"/>
    <property type="match status" value="1"/>
</dbReference>
<reference evidence="6" key="2">
    <citation type="submission" date="2020-04" db="EMBL/GenBank/DDBJ databases">
        <authorList>
            <consortium name="NCBI Genome Project"/>
        </authorList>
    </citation>
    <scope>NUCLEOTIDE SEQUENCE</scope>
    <source>
        <strain evidence="6">CBS 342.82</strain>
    </source>
</reference>
<evidence type="ECO:0000256" key="4">
    <source>
        <dbReference type="SAM" id="SignalP"/>
    </source>
</evidence>
<dbReference type="InterPro" id="IPR029058">
    <property type="entry name" value="AB_hydrolase_fold"/>
</dbReference>
<keyword evidence="2" id="KW-1015">Disulfide bond</keyword>
<protein>
    <submittedName>
        <fullName evidence="6">Carbohydrate esterase family 5 protein</fullName>
    </submittedName>
</protein>